<dbReference type="InterPro" id="IPR011629">
    <property type="entry name" value="CobW-like_C"/>
</dbReference>
<evidence type="ECO:0000256" key="4">
    <source>
        <dbReference type="ARBA" id="ARBA00034320"/>
    </source>
</evidence>
<dbReference type="InterPro" id="IPR036627">
    <property type="entry name" value="CobW-likC_sf"/>
</dbReference>
<dbReference type="Proteomes" id="UP001241747">
    <property type="component" value="Unassembled WGS sequence"/>
</dbReference>
<dbReference type="PANTHER" id="PTHR13748">
    <property type="entry name" value="COBW-RELATED"/>
    <property type="match status" value="1"/>
</dbReference>
<dbReference type="Pfam" id="PF07683">
    <property type="entry name" value="CobW_C"/>
    <property type="match status" value="1"/>
</dbReference>
<keyword evidence="3" id="KW-0143">Chaperone</keyword>
<comment type="caution">
    <text evidence="8">The sequence shown here is derived from an EMBL/GenBank/DDBJ whole genome shotgun (WGS) entry which is preliminary data.</text>
</comment>
<keyword evidence="2" id="KW-0378">Hydrolase</keyword>
<keyword evidence="9" id="KW-1185">Reference proteome</keyword>
<feature type="domain" description="CobW C-terminal" evidence="7">
    <location>
        <begin position="266"/>
        <end position="369"/>
    </location>
</feature>
<comment type="catalytic activity">
    <reaction evidence="6">
        <text>GTP + H2O = GDP + phosphate + H(+)</text>
        <dbReference type="Rhea" id="RHEA:19669"/>
        <dbReference type="ChEBI" id="CHEBI:15377"/>
        <dbReference type="ChEBI" id="CHEBI:15378"/>
        <dbReference type="ChEBI" id="CHEBI:37565"/>
        <dbReference type="ChEBI" id="CHEBI:43474"/>
        <dbReference type="ChEBI" id="CHEBI:58189"/>
    </reaction>
    <physiologicalReaction direction="left-to-right" evidence="6">
        <dbReference type="Rhea" id="RHEA:19670"/>
    </physiologicalReaction>
</comment>
<dbReference type="Gene3D" id="3.30.1220.10">
    <property type="entry name" value="CobW-like, C-terminal domain"/>
    <property type="match status" value="1"/>
</dbReference>
<proteinExistence type="inferred from homology"/>
<name>A0ABU0LK19_XANAG</name>
<sequence length="425" mass="45760">MMDANTDANTITEAPAVPMPVPIPDLPATDLPATDDGRIPVTLLTGFLGAGKTTLLNHLVQQQEFAGTAVLINEFGAIGIDHHLVQHVGETLVLLESGCICCAVRGDLVAALKDLHEKLSRRQISAVRRVVIETTGLADPVPVVWTLMEERFISTRFRCDGVVSVVDASLGAAQLDAHQEARRQVALADRIVISKPDLADRSAREALEARLAALNPSAPRMTVSHGTLAPDWVTGAGIYAAAERTSRFAAWLGTEEAPAARHDDSLATFTLHFDRPVPWRGFCVALGGLLNDHGDHILRLKGLTNVAGAEGPVVVQAVGRVAYPVVRLPRWPGHTGRFDRGRFDMRGRLVFITQHLSQDQEADIRQRLAFLPDDAAALRAAATTPLLPTRCWLGARMPVVGRGGFETDGWRIQPLRLGAGSAIPA</sequence>
<comment type="similarity">
    <text evidence="4">Belongs to the SIMIBI class G3E GTPase family. ZNG1 subfamily.</text>
</comment>
<evidence type="ECO:0000256" key="3">
    <source>
        <dbReference type="ARBA" id="ARBA00023186"/>
    </source>
</evidence>
<dbReference type="InterPro" id="IPR027417">
    <property type="entry name" value="P-loop_NTPase"/>
</dbReference>
<evidence type="ECO:0000313" key="9">
    <source>
        <dbReference type="Proteomes" id="UP001241747"/>
    </source>
</evidence>
<dbReference type="EMBL" id="JAUSVY010000020">
    <property type="protein sequence ID" value="MDQ0507481.1"/>
    <property type="molecule type" value="Genomic_DNA"/>
</dbReference>
<accession>A0ABU0LK19</accession>
<dbReference type="CDD" id="cd03112">
    <property type="entry name" value="CobW-like"/>
    <property type="match status" value="1"/>
</dbReference>
<dbReference type="RefSeq" id="WP_237347602.1">
    <property type="nucleotide sequence ID" value="NZ_JABWGX010000042.1"/>
</dbReference>
<evidence type="ECO:0000256" key="6">
    <source>
        <dbReference type="ARBA" id="ARBA00049117"/>
    </source>
</evidence>
<dbReference type="InterPro" id="IPR051316">
    <property type="entry name" value="Zinc-reg_GTPase_activator"/>
</dbReference>
<dbReference type="Gene3D" id="3.40.50.300">
    <property type="entry name" value="P-loop containing nucleotide triphosphate hydrolases"/>
    <property type="match status" value="1"/>
</dbReference>
<dbReference type="InterPro" id="IPR003495">
    <property type="entry name" value="CobW/HypB/UreG_nucleotide-bd"/>
</dbReference>
<dbReference type="Pfam" id="PF02492">
    <property type="entry name" value="cobW"/>
    <property type="match status" value="1"/>
</dbReference>
<evidence type="ECO:0000313" key="8">
    <source>
        <dbReference type="EMBL" id="MDQ0507481.1"/>
    </source>
</evidence>
<dbReference type="PANTHER" id="PTHR13748:SF62">
    <property type="entry name" value="COBW DOMAIN-CONTAINING PROTEIN"/>
    <property type="match status" value="1"/>
</dbReference>
<evidence type="ECO:0000256" key="2">
    <source>
        <dbReference type="ARBA" id="ARBA00022801"/>
    </source>
</evidence>
<gene>
    <name evidence="8" type="ORF">QOZ94_004305</name>
</gene>
<comment type="function">
    <text evidence="5">Zinc chaperone that directly transfers zinc cofactor to target proteins, thereby activating them. Zinc is transferred from the CXCC motif in the GTPase domain to the zinc binding site in target proteins in a process requiring GTP hydrolysis.</text>
</comment>
<keyword evidence="1" id="KW-0547">Nucleotide-binding</keyword>
<dbReference type="SUPFAM" id="SSF90002">
    <property type="entry name" value="Hypothetical protein YjiA, C-terminal domain"/>
    <property type="match status" value="1"/>
</dbReference>
<protein>
    <submittedName>
        <fullName evidence="8">G3E family GTPase</fullName>
    </submittedName>
</protein>
<dbReference type="SMART" id="SM00833">
    <property type="entry name" value="CobW_C"/>
    <property type="match status" value="1"/>
</dbReference>
<reference evidence="8 9" key="1">
    <citation type="submission" date="2023-07" db="EMBL/GenBank/DDBJ databases">
        <title>Genomic Encyclopedia of Type Strains, Phase IV (KMG-IV): sequencing the most valuable type-strain genomes for metagenomic binning, comparative biology and taxonomic classification.</title>
        <authorList>
            <person name="Goeker M."/>
        </authorList>
    </citation>
    <scope>NUCLEOTIDE SEQUENCE [LARGE SCALE GENOMIC DNA]</scope>
    <source>
        <strain evidence="8 9">DSM 3770</strain>
    </source>
</reference>
<organism evidence="8 9">
    <name type="scientific">Xanthobacter agilis</name>
    <dbReference type="NCBI Taxonomy" id="47492"/>
    <lineage>
        <taxon>Bacteria</taxon>
        <taxon>Pseudomonadati</taxon>
        <taxon>Pseudomonadota</taxon>
        <taxon>Alphaproteobacteria</taxon>
        <taxon>Hyphomicrobiales</taxon>
        <taxon>Xanthobacteraceae</taxon>
        <taxon>Xanthobacter</taxon>
    </lineage>
</organism>
<evidence type="ECO:0000256" key="5">
    <source>
        <dbReference type="ARBA" id="ARBA00045658"/>
    </source>
</evidence>
<dbReference type="SUPFAM" id="SSF52540">
    <property type="entry name" value="P-loop containing nucleoside triphosphate hydrolases"/>
    <property type="match status" value="1"/>
</dbReference>
<evidence type="ECO:0000259" key="7">
    <source>
        <dbReference type="SMART" id="SM00833"/>
    </source>
</evidence>
<evidence type="ECO:0000256" key="1">
    <source>
        <dbReference type="ARBA" id="ARBA00022741"/>
    </source>
</evidence>